<evidence type="ECO:0000256" key="1">
    <source>
        <dbReference type="SAM" id="Phobius"/>
    </source>
</evidence>
<feature type="transmembrane region" description="Helical" evidence="1">
    <location>
        <begin position="12"/>
        <end position="29"/>
    </location>
</feature>
<proteinExistence type="predicted"/>
<dbReference type="EMBL" id="CP022115">
    <property type="protein sequence ID" value="ASJ23061.1"/>
    <property type="molecule type" value="Genomic_DNA"/>
</dbReference>
<reference evidence="3" key="1">
    <citation type="submission" date="2017-06" db="EMBL/GenBank/DDBJ databases">
        <title>Whole genome sequence of Laribacter hongkongensis LHGZ1.</title>
        <authorList>
            <person name="Chen D."/>
            <person name="Wu H."/>
            <person name="Chen J."/>
        </authorList>
    </citation>
    <scope>NUCLEOTIDE SEQUENCE [LARGE SCALE GENOMIC DNA]</scope>
    <source>
        <strain evidence="3">LHGZ1</strain>
    </source>
</reference>
<name>A0A248LEW5_9NEIS</name>
<gene>
    <name evidence="2" type="ORF">LHGZ1_0230</name>
</gene>
<keyword evidence="1" id="KW-1133">Transmembrane helix</keyword>
<dbReference type="AlphaFoldDB" id="A0A248LEW5"/>
<organism evidence="2 3">
    <name type="scientific">Laribacter hongkongensis</name>
    <dbReference type="NCBI Taxonomy" id="168471"/>
    <lineage>
        <taxon>Bacteria</taxon>
        <taxon>Pseudomonadati</taxon>
        <taxon>Pseudomonadota</taxon>
        <taxon>Betaproteobacteria</taxon>
        <taxon>Neisseriales</taxon>
        <taxon>Aquaspirillaceae</taxon>
        <taxon>Laribacter</taxon>
    </lineage>
</organism>
<dbReference type="Proteomes" id="UP000197424">
    <property type="component" value="Chromosome"/>
</dbReference>
<evidence type="ECO:0000313" key="3">
    <source>
        <dbReference type="Proteomes" id="UP000197424"/>
    </source>
</evidence>
<keyword evidence="1" id="KW-0812">Transmembrane</keyword>
<accession>A0A248LEW5</accession>
<sequence length="42" mass="4781">MRLKILLSREFVMDVLVFMSGMLVVALLWCVDKTVGLPGRQD</sequence>
<evidence type="ECO:0000313" key="2">
    <source>
        <dbReference type="EMBL" id="ASJ23061.1"/>
    </source>
</evidence>
<protein>
    <submittedName>
        <fullName evidence="2">Uncharacterized protein</fullName>
    </submittedName>
</protein>
<keyword evidence="1" id="KW-0472">Membrane</keyword>